<name>A0A9N8ER65_9STRA</name>
<keyword evidence="3" id="KW-1185">Reference proteome</keyword>
<dbReference type="AlphaFoldDB" id="A0A9N8ER65"/>
<reference evidence="2" key="1">
    <citation type="submission" date="2020-06" db="EMBL/GenBank/DDBJ databases">
        <authorList>
            <consortium name="Plant Systems Biology data submission"/>
        </authorList>
    </citation>
    <scope>NUCLEOTIDE SEQUENCE</scope>
    <source>
        <strain evidence="2">D6</strain>
    </source>
</reference>
<protein>
    <submittedName>
        <fullName evidence="2">Uncharacterized protein</fullName>
    </submittedName>
</protein>
<proteinExistence type="predicted"/>
<feature type="region of interest" description="Disordered" evidence="1">
    <location>
        <begin position="1"/>
        <end position="41"/>
    </location>
</feature>
<gene>
    <name evidence="2" type="ORF">SEMRO_1386_G268270.1</name>
</gene>
<dbReference type="EMBL" id="CAICTM010001384">
    <property type="protein sequence ID" value="CAB9523175.1"/>
    <property type="molecule type" value="Genomic_DNA"/>
</dbReference>
<dbReference type="Proteomes" id="UP001153069">
    <property type="component" value="Unassembled WGS sequence"/>
</dbReference>
<sequence>MVFGLGGGAPSKRKGRGGLSYSIRNAHSPRRGTRNTSSSSTGTNTGYQIFVVLLTACITTFLVKALVGDSQNINAVWESKTTSSHPTREATASSPTATVAYVISLAGFTIVIKDPPVHPHEIKGSDHLKKHIHKENHPYDGGFSRENGWGNAGYGGYVGAMAMQGLVAYYYDVVRPNTSLELNSCRFNHMGMDNLYRAHPNFKARSEWVGKCRSTRPDCQDCTITNDTQIYNVHYTQCRKPWNCVSEGTPGGSKGKTIDTTTGKLEHCLPLIKKWHDVRKDLQTKLYQLSKDERILDGSKGTHKKDLFHGHCSEEGSTGYLQIQAKNETFAKLPTLYGDKNR</sequence>
<organism evidence="2 3">
    <name type="scientific">Seminavis robusta</name>
    <dbReference type="NCBI Taxonomy" id="568900"/>
    <lineage>
        <taxon>Eukaryota</taxon>
        <taxon>Sar</taxon>
        <taxon>Stramenopiles</taxon>
        <taxon>Ochrophyta</taxon>
        <taxon>Bacillariophyta</taxon>
        <taxon>Bacillariophyceae</taxon>
        <taxon>Bacillariophycidae</taxon>
        <taxon>Naviculales</taxon>
        <taxon>Naviculaceae</taxon>
        <taxon>Seminavis</taxon>
    </lineage>
</organism>
<evidence type="ECO:0000313" key="3">
    <source>
        <dbReference type="Proteomes" id="UP001153069"/>
    </source>
</evidence>
<evidence type="ECO:0000313" key="2">
    <source>
        <dbReference type="EMBL" id="CAB9523175.1"/>
    </source>
</evidence>
<comment type="caution">
    <text evidence="2">The sequence shown here is derived from an EMBL/GenBank/DDBJ whole genome shotgun (WGS) entry which is preliminary data.</text>
</comment>
<evidence type="ECO:0000256" key="1">
    <source>
        <dbReference type="SAM" id="MobiDB-lite"/>
    </source>
</evidence>
<accession>A0A9N8ER65</accession>